<keyword evidence="14" id="KW-0378">Hydrolase</keyword>
<evidence type="ECO:0000256" key="21">
    <source>
        <dbReference type="ARBA" id="ARBA00032243"/>
    </source>
</evidence>
<dbReference type="GO" id="GO:0003724">
    <property type="term" value="F:RNA helicase activity"/>
    <property type="evidence" value="ECO:0007669"/>
    <property type="project" value="InterPro"/>
</dbReference>
<evidence type="ECO:0000256" key="11">
    <source>
        <dbReference type="ARBA" id="ARBA00022723"/>
    </source>
</evidence>
<dbReference type="Gene3D" id="3.40.50.300">
    <property type="entry name" value="P-loop containing nucleotide triphosphate hydrolases"/>
    <property type="match status" value="1"/>
</dbReference>
<comment type="cofactor">
    <cofactor evidence="1">
        <name>Mn(2+)</name>
        <dbReference type="ChEBI" id="CHEBI:29035"/>
    </cofactor>
</comment>
<evidence type="ECO:0000256" key="9">
    <source>
        <dbReference type="ARBA" id="ARBA00022705"/>
    </source>
</evidence>
<dbReference type="KEGG" id="vg:26974166"/>
<evidence type="ECO:0000256" key="13">
    <source>
        <dbReference type="ARBA" id="ARBA00022759"/>
    </source>
</evidence>
<dbReference type="InterPro" id="IPR000605">
    <property type="entry name" value="Helicase_SF3_ssDNA/RNA_vir"/>
</dbReference>
<proteinExistence type="inferred from homology"/>
<comment type="subcellular location">
    <subcellularLocation>
        <location evidence="3">Host nucleus</location>
    </subcellularLocation>
</comment>
<reference evidence="24 25" key="1">
    <citation type="journal article" date="2016" name="Infect. Genet. Evol.">
        <title>Diverse circular replication-associated protein encoding viruses circulating in invertebrates within a lake ecosystem.</title>
        <authorList>
            <person name="Dayaram A."/>
            <person name="Galatowitsch M.L."/>
            <person name="Arguello-Astorga G.R."/>
            <person name="van Bysterveldt K."/>
            <person name="Kraberger S."/>
            <person name="Stainton D."/>
            <person name="Harding J.S."/>
            <person name="Roumagnac P."/>
            <person name="Martin D.P."/>
            <person name="Lefeuvre P."/>
            <person name="Varsani A."/>
        </authorList>
    </citation>
    <scope>NUCLEOTIDE SEQUENCE [LARGE SCALE GENOMIC DNA]</scope>
    <source>
        <strain evidence="24">LSaCV-10-LSSO-2013</strain>
    </source>
</reference>
<keyword evidence="9" id="KW-0235">DNA replication</keyword>
<evidence type="ECO:0000256" key="20">
    <source>
        <dbReference type="ARBA" id="ARBA00030754"/>
    </source>
</evidence>
<keyword evidence="16" id="KW-0067">ATP-binding</keyword>
<evidence type="ECO:0000256" key="10">
    <source>
        <dbReference type="ARBA" id="ARBA00022722"/>
    </source>
</evidence>
<evidence type="ECO:0000313" key="25">
    <source>
        <dbReference type="Proteomes" id="UP000207735"/>
    </source>
</evidence>
<evidence type="ECO:0000256" key="14">
    <source>
        <dbReference type="ARBA" id="ARBA00022801"/>
    </source>
</evidence>
<keyword evidence="8" id="KW-0548">Nucleotidyltransferase</keyword>
<sequence length="271" mass="31765">MTDTRSRDWCFTLNNYTEEEYDVIHSLSLSQYKYIVVGKEVGESGTNHLQGYIYFVNAKSMSAVKKMISKRCHLESAKGSPLQAATYCKKDNNDYYENGELPVIQGKRTDLDEIRDILKQTNKMSDVVMVAKSYQSVKMAEQILKYHEKPRMEKPYVEWYYGPTGTGKSKKAYEVLSDECYTCLSTGKWFDGYDAHKNVLIDDMRKDFMKFHELLRLLDRYAMRVECKGGTRQFVASHIIITSCYHPKDMFETREDIQQLLRRIDKIENFE</sequence>
<evidence type="ECO:0000259" key="23">
    <source>
        <dbReference type="PROSITE" id="PS52020"/>
    </source>
</evidence>
<keyword evidence="17" id="KW-0190">Covalent protein-DNA linkage</keyword>
<dbReference type="Pfam" id="PF02407">
    <property type="entry name" value="Viral_Rep"/>
    <property type="match status" value="1"/>
</dbReference>
<dbReference type="GO" id="GO:0016787">
    <property type="term" value="F:hydrolase activity"/>
    <property type="evidence" value="ECO:0007669"/>
    <property type="project" value="UniProtKB-KW"/>
</dbReference>
<evidence type="ECO:0000313" key="24">
    <source>
        <dbReference type="EMBL" id="ALE29606.1"/>
    </source>
</evidence>
<dbReference type="GO" id="GO:0046872">
    <property type="term" value="F:metal ion binding"/>
    <property type="evidence" value="ECO:0007669"/>
    <property type="project" value="UniProtKB-KW"/>
</dbReference>
<evidence type="ECO:0000256" key="6">
    <source>
        <dbReference type="ARBA" id="ARBA00022562"/>
    </source>
</evidence>
<evidence type="ECO:0000256" key="17">
    <source>
        <dbReference type="ARBA" id="ARBA00023124"/>
    </source>
</evidence>
<keyword evidence="15" id="KW-0347">Helicase</keyword>
<dbReference type="PROSITE" id="PS52020">
    <property type="entry name" value="CRESS_DNA_REP"/>
    <property type="match status" value="1"/>
</dbReference>
<dbReference type="EMBL" id="KP153408">
    <property type="protein sequence ID" value="ALE29606.1"/>
    <property type="molecule type" value="Genomic_DNA"/>
</dbReference>
<dbReference type="GO" id="GO:0042025">
    <property type="term" value="C:host cell nucleus"/>
    <property type="evidence" value="ECO:0007669"/>
    <property type="project" value="UniProtKB-SubCell"/>
</dbReference>
<keyword evidence="11" id="KW-0479">Metal-binding</keyword>
<keyword evidence="7" id="KW-0808">Transferase</keyword>
<keyword evidence="12" id="KW-0547">Nucleotide-binding</keyword>
<dbReference type="Gene3D" id="3.40.1310.20">
    <property type="match status" value="1"/>
</dbReference>
<feature type="domain" description="CRESS-DNA virus Rep endonuclease" evidence="23">
    <location>
        <begin position="3"/>
        <end position="101"/>
    </location>
</feature>
<dbReference type="GO" id="GO:0016779">
    <property type="term" value="F:nucleotidyltransferase activity"/>
    <property type="evidence" value="ECO:0007669"/>
    <property type="project" value="UniProtKB-KW"/>
</dbReference>
<evidence type="ECO:0000256" key="22">
    <source>
        <dbReference type="ARBA" id="ARBA00049360"/>
    </source>
</evidence>
<dbReference type="GO" id="GO:0004519">
    <property type="term" value="F:endonuclease activity"/>
    <property type="evidence" value="ECO:0007669"/>
    <property type="project" value="UniProtKB-KW"/>
</dbReference>
<evidence type="ECO:0000256" key="4">
    <source>
        <dbReference type="ARBA" id="ARBA00008545"/>
    </source>
</evidence>
<dbReference type="Pfam" id="PF00910">
    <property type="entry name" value="RNA_helicase"/>
    <property type="match status" value="1"/>
</dbReference>
<dbReference type="GO" id="GO:0006260">
    <property type="term" value="P:DNA replication"/>
    <property type="evidence" value="ECO:0007669"/>
    <property type="project" value="UniProtKB-KW"/>
</dbReference>
<keyword evidence="18" id="KW-0238">DNA-binding</keyword>
<evidence type="ECO:0000256" key="16">
    <source>
        <dbReference type="ARBA" id="ARBA00022840"/>
    </source>
</evidence>
<keyword evidence="25" id="KW-1185">Reference proteome</keyword>
<dbReference type="GO" id="GO:0000166">
    <property type="term" value="F:nucleotide binding"/>
    <property type="evidence" value="ECO:0007669"/>
    <property type="project" value="UniProtKB-KW"/>
</dbReference>
<dbReference type="InterPro" id="IPR027417">
    <property type="entry name" value="P-loop_NTPase"/>
</dbReference>
<evidence type="ECO:0000256" key="15">
    <source>
        <dbReference type="ARBA" id="ARBA00022806"/>
    </source>
</evidence>
<evidence type="ECO:0000256" key="1">
    <source>
        <dbReference type="ARBA" id="ARBA00001936"/>
    </source>
</evidence>
<dbReference type="SUPFAM" id="SSF52540">
    <property type="entry name" value="P-loop containing nucleoside triphosphate hydrolases"/>
    <property type="match status" value="1"/>
</dbReference>
<evidence type="ECO:0000256" key="12">
    <source>
        <dbReference type="ARBA" id="ARBA00022741"/>
    </source>
</evidence>
<evidence type="ECO:0000256" key="18">
    <source>
        <dbReference type="ARBA" id="ARBA00023125"/>
    </source>
</evidence>
<dbReference type="GO" id="GO:0003677">
    <property type="term" value="F:DNA binding"/>
    <property type="evidence" value="ECO:0007669"/>
    <property type="project" value="UniProtKB-KW"/>
</dbReference>
<dbReference type="OrthoDB" id="9195at10239"/>
<dbReference type="InterPro" id="IPR049912">
    <property type="entry name" value="CRESS_DNA_REP"/>
</dbReference>
<protein>
    <recommendedName>
        <fullName evidence="5">Replication-associated protein</fullName>
    </recommendedName>
    <alternativeName>
        <fullName evidence="20">ATP-dependent helicase Rep</fullName>
    </alternativeName>
    <alternativeName>
        <fullName evidence="21">RepP</fullName>
    </alternativeName>
</protein>
<keyword evidence="6" id="KW-1048">Host nucleus</keyword>
<dbReference type="RefSeq" id="YP_009237516.1">
    <property type="nucleotide sequence ID" value="NC_029589.1"/>
</dbReference>
<name>A0A140AQK3_9VIRU</name>
<comment type="catalytic activity">
    <reaction evidence="22">
        <text>ATP + H2O = ADP + phosphate + H(+)</text>
        <dbReference type="Rhea" id="RHEA:13065"/>
        <dbReference type="ChEBI" id="CHEBI:15377"/>
        <dbReference type="ChEBI" id="CHEBI:15378"/>
        <dbReference type="ChEBI" id="CHEBI:30616"/>
        <dbReference type="ChEBI" id="CHEBI:43474"/>
        <dbReference type="ChEBI" id="CHEBI:456216"/>
    </reaction>
</comment>
<evidence type="ECO:0000256" key="8">
    <source>
        <dbReference type="ARBA" id="ARBA00022695"/>
    </source>
</evidence>
<evidence type="ECO:0000256" key="2">
    <source>
        <dbReference type="ARBA" id="ARBA00001946"/>
    </source>
</evidence>
<comment type="cofactor">
    <cofactor evidence="2">
        <name>Mg(2+)</name>
        <dbReference type="ChEBI" id="CHEBI:18420"/>
    </cofactor>
</comment>
<evidence type="ECO:0000256" key="19">
    <source>
        <dbReference type="ARBA" id="ARBA00023268"/>
    </source>
</evidence>
<evidence type="ECO:0000256" key="5">
    <source>
        <dbReference type="ARBA" id="ARBA00014531"/>
    </source>
</evidence>
<keyword evidence="10" id="KW-0540">Nuclease</keyword>
<keyword evidence="19" id="KW-0511">Multifunctional enzyme</keyword>
<accession>A0A140AQK3</accession>
<dbReference type="GeneID" id="26974166"/>
<dbReference type="Proteomes" id="UP000207735">
    <property type="component" value="Segment"/>
</dbReference>
<evidence type="ECO:0000256" key="3">
    <source>
        <dbReference type="ARBA" id="ARBA00004147"/>
    </source>
</evidence>
<dbReference type="GO" id="GO:0003723">
    <property type="term" value="F:RNA binding"/>
    <property type="evidence" value="ECO:0007669"/>
    <property type="project" value="InterPro"/>
</dbReference>
<keyword evidence="13" id="KW-0255">Endonuclease</keyword>
<comment type="similarity">
    <text evidence="4">Belongs to the nanoviruses/circoviruses replication-associated protein family.</text>
</comment>
<organism evidence="24 25">
    <name type="scientific">Lake Sarah-associated circular virus-10</name>
    <dbReference type="NCBI Taxonomy" id="1685736"/>
    <lineage>
        <taxon>Viruses</taxon>
        <taxon>Monodnaviria</taxon>
        <taxon>Shotokuvirae</taxon>
        <taxon>Cressdnaviricota</taxon>
        <taxon>Arfiviricetes</taxon>
        <taxon>Jormunvirales</taxon>
        <taxon>Draupnirviridae</taxon>
        <taxon>Asperivirus</taxon>
        <taxon>Asperivirus nemenis</taxon>
    </lineage>
</organism>
<evidence type="ECO:0000256" key="7">
    <source>
        <dbReference type="ARBA" id="ARBA00022679"/>
    </source>
</evidence>